<proteinExistence type="predicted"/>
<comment type="cofactor">
    <cofactor evidence="1">
        <name>FAD</name>
        <dbReference type="ChEBI" id="CHEBI:57692"/>
    </cofactor>
</comment>
<dbReference type="EMBL" id="JAHLEM010000366">
    <property type="protein sequence ID" value="MBU3867985.1"/>
    <property type="molecule type" value="Genomic_DNA"/>
</dbReference>
<dbReference type="Proteomes" id="UP000720508">
    <property type="component" value="Unassembled WGS sequence"/>
</dbReference>
<dbReference type="Pfam" id="PF01266">
    <property type="entry name" value="DAO"/>
    <property type="match status" value="1"/>
</dbReference>
<evidence type="ECO:0000259" key="5">
    <source>
        <dbReference type="Pfam" id="PF01266"/>
    </source>
</evidence>
<dbReference type="RefSeq" id="WP_216344883.1">
    <property type="nucleotide sequence ID" value="NZ_JAHLEM010000366.1"/>
</dbReference>
<evidence type="ECO:0000256" key="4">
    <source>
        <dbReference type="ARBA" id="ARBA00023002"/>
    </source>
</evidence>
<accession>A0ABS6CMB8</accession>
<keyword evidence="2" id="KW-0285">Flavoprotein</keyword>
<keyword evidence="7" id="KW-1185">Reference proteome</keyword>
<dbReference type="PANTHER" id="PTHR10961">
    <property type="entry name" value="PEROXISOMAL SARCOSINE OXIDASE"/>
    <property type="match status" value="1"/>
</dbReference>
<dbReference type="NCBIfam" id="NF008425">
    <property type="entry name" value="PRK11259.1"/>
    <property type="match status" value="1"/>
</dbReference>
<dbReference type="InterPro" id="IPR045170">
    <property type="entry name" value="MTOX"/>
</dbReference>
<evidence type="ECO:0000313" key="6">
    <source>
        <dbReference type="EMBL" id="MBU3867985.1"/>
    </source>
</evidence>
<dbReference type="InterPro" id="IPR006076">
    <property type="entry name" value="FAD-dep_OxRdtase"/>
</dbReference>
<evidence type="ECO:0000256" key="1">
    <source>
        <dbReference type="ARBA" id="ARBA00001974"/>
    </source>
</evidence>
<keyword evidence="3" id="KW-0274">FAD</keyword>
<evidence type="ECO:0000313" key="7">
    <source>
        <dbReference type="Proteomes" id="UP000720508"/>
    </source>
</evidence>
<keyword evidence="4 6" id="KW-0560">Oxidoreductase</keyword>
<organism evidence="6 7">
    <name type="scientific">Streptomyces niphimycinicus</name>
    <dbReference type="NCBI Taxonomy" id="2842201"/>
    <lineage>
        <taxon>Bacteria</taxon>
        <taxon>Bacillati</taxon>
        <taxon>Actinomycetota</taxon>
        <taxon>Actinomycetes</taxon>
        <taxon>Kitasatosporales</taxon>
        <taxon>Streptomycetaceae</taxon>
        <taxon>Streptomyces</taxon>
    </lineage>
</organism>
<dbReference type="EC" id="1.5.3.2" evidence="6"/>
<dbReference type="PANTHER" id="PTHR10961:SF7">
    <property type="entry name" value="FAD DEPENDENT OXIDOREDUCTASE DOMAIN-CONTAINING PROTEIN"/>
    <property type="match status" value="1"/>
</dbReference>
<evidence type="ECO:0000256" key="2">
    <source>
        <dbReference type="ARBA" id="ARBA00022630"/>
    </source>
</evidence>
<comment type="caution">
    <text evidence="6">The sequence shown here is derived from an EMBL/GenBank/DDBJ whole genome shotgun (WGS) entry which is preliminary data.</text>
</comment>
<sequence>MNAHHGTESFDVIVVGLGGLGSAAAWHLAASGHRVLGLEQFSFGHDRGASHDTSRILRHSYHRPDYVRLTRHAYDDWAHLERSADERFVTTTGGVDLCPRDSSIPLTDYWQSLDAEGIPYELLDADEVRRRWPQISVPEDTTAMYQERTSIVPAARSTAAMQRLAVAAGSQLRDNTPVTAVRHGAHGVEVDTPGGRFSAGQVVLCTDAWANTLLAPLGREIPLTVLEEQVTYFTPTDPAPFAPESFPVWIWLDEPCFYGFPCYGEATVKAGQDCGGPEVGADARSGSTDLDLLDRLTRFMGERFPLSGRPIRSKRCLYTLTPDRDFILGPVPGAERVLVGLGAAHAFKFAPTLGRMLSELAADPKLADTEAYTTFRLDRPALTDSQYPVNWMT</sequence>
<dbReference type="GO" id="GO:0050131">
    <property type="term" value="F:N-methyl-L-amino-acid oxidase activity"/>
    <property type="evidence" value="ECO:0007669"/>
    <property type="project" value="UniProtKB-EC"/>
</dbReference>
<reference evidence="6 7" key="1">
    <citation type="submission" date="2021-06" db="EMBL/GenBank/DDBJ databases">
        <authorList>
            <person name="Pan X."/>
        </authorList>
    </citation>
    <scope>NUCLEOTIDE SEQUENCE [LARGE SCALE GENOMIC DNA]</scope>
    <source>
        <strain evidence="6 7">4503</strain>
    </source>
</reference>
<feature type="domain" description="FAD dependent oxidoreductase" evidence="5">
    <location>
        <begin position="11"/>
        <end position="360"/>
    </location>
</feature>
<evidence type="ECO:0000256" key="3">
    <source>
        <dbReference type="ARBA" id="ARBA00022827"/>
    </source>
</evidence>
<protein>
    <submittedName>
        <fullName evidence="6">N-methyl-L-tryptophan oxidase</fullName>
        <ecNumber evidence="6">1.5.3.2</ecNumber>
    </submittedName>
</protein>
<name>A0ABS6CMB8_9ACTN</name>
<gene>
    <name evidence="6" type="primary">solA</name>
    <name evidence="6" type="ORF">KN815_29185</name>
</gene>